<feature type="region of interest" description="Disordered" evidence="1">
    <location>
        <begin position="96"/>
        <end position="135"/>
    </location>
</feature>
<dbReference type="AlphaFoldDB" id="A0A3L6T1A4"/>
<reference evidence="3" key="1">
    <citation type="journal article" date="2019" name="Nat. Commun.">
        <title>The genome of broomcorn millet.</title>
        <authorList>
            <person name="Zou C."/>
            <person name="Miki D."/>
            <person name="Li D."/>
            <person name="Tang Q."/>
            <person name="Xiao L."/>
            <person name="Rajput S."/>
            <person name="Deng P."/>
            <person name="Jia W."/>
            <person name="Huang R."/>
            <person name="Zhang M."/>
            <person name="Sun Y."/>
            <person name="Hu J."/>
            <person name="Fu X."/>
            <person name="Schnable P.S."/>
            <person name="Li F."/>
            <person name="Zhang H."/>
            <person name="Feng B."/>
            <person name="Zhu X."/>
            <person name="Liu R."/>
            <person name="Schnable J.C."/>
            <person name="Zhu J.-K."/>
            <person name="Zhang H."/>
        </authorList>
    </citation>
    <scope>NUCLEOTIDE SEQUENCE [LARGE SCALE GENOMIC DNA]</scope>
</reference>
<evidence type="ECO:0000313" key="3">
    <source>
        <dbReference type="Proteomes" id="UP000275267"/>
    </source>
</evidence>
<protein>
    <submittedName>
        <fullName evidence="2">Uncharacterized protein</fullName>
    </submittedName>
</protein>
<keyword evidence="3" id="KW-1185">Reference proteome</keyword>
<proteinExistence type="predicted"/>
<dbReference type="Proteomes" id="UP000275267">
    <property type="component" value="Unassembled WGS sequence"/>
</dbReference>
<evidence type="ECO:0000313" key="2">
    <source>
        <dbReference type="EMBL" id="RLN30510.1"/>
    </source>
</evidence>
<dbReference type="EMBL" id="PQIB02000003">
    <property type="protein sequence ID" value="RLN30510.1"/>
    <property type="molecule type" value="Genomic_DNA"/>
</dbReference>
<feature type="compositionally biased region" description="Low complexity" evidence="1">
    <location>
        <begin position="24"/>
        <end position="33"/>
    </location>
</feature>
<accession>A0A3L6T1A4</accession>
<evidence type="ECO:0000256" key="1">
    <source>
        <dbReference type="SAM" id="MobiDB-lite"/>
    </source>
</evidence>
<name>A0A3L6T1A4_PANMI</name>
<organism evidence="2 3">
    <name type="scientific">Panicum miliaceum</name>
    <name type="common">Proso millet</name>
    <name type="synonym">Broomcorn millet</name>
    <dbReference type="NCBI Taxonomy" id="4540"/>
    <lineage>
        <taxon>Eukaryota</taxon>
        <taxon>Viridiplantae</taxon>
        <taxon>Streptophyta</taxon>
        <taxon>Embryophyta</taxon>
        <taxon>Tracheophyta</taxon>
        <taxon>Spermatophyta</taxon>
        <taxon>Magnoliopsida</taxon>
        <taxon>Liliopsida</taxon>
        <taxon>Poales</taxon>
        <taxon>Poaceae</taxon>
        <taxon>PACMAD clade</taxon>
        <taxon>Panicoideae</taxon>
        <taxon>Panicodae</taxon>
        <taxon>Paniceae</taxon>
        <taxon>Panicinae</taxon>
        <taxon>Panicum</taxon>
        <taxon>Panicum sect. Panicum</taxon>
    </lineage>
</organism>
<feature type="region of interest" description="Disordered" evidence="1">
    <location>
        <begin position="22"/>
        <end position="41"/>
    </location>
</feature>
<feature type="compositionally biased region" description="Basic and acidic residues" evidence="1">
    <location>
        <begin position="116"/>
        <end position="129"/>
    </location>
</feature>
<comment type="caution">
    <text evidence="2">The sequence shown here is derived from an EMBL/GenBank/DDBJ whole genome shotgun (WGS) entry which is preliminary data.</text>
</comment>
<sequence length="135" mass="13980">MDEIDSSHQHRDTTRVQTLGIPAGGRRAAGPRPHTGLAGRCATQGGEGGTLRCAGGSAACTLRPAGLHCRDTGCSSACSLRTAARAPLPPVIRTAASRGDAASVRWEGPPRVLPDGQREGGRSDGVERGTRKKKF</sequence>
<gene>
    <name evidence="2" type="ORF">C2845_PM05G15590</name>
</gene>